<name>A0A914ZWZ8_PARUN</name>
<accession>A0A914ZWZ8</accession>
<keyword evidence="1" id="KW-1185">Reference proteome</keyword>
<evidence type="ECO:0000313" key="1">
    <source>
        <dbReference type="Proteomes" id="UP000887569"/>
    </source>
</evidence>
<evidence type="ECO:0000313" key="2">
    <source>
        <dbReference type="WBParaSite" id="PgB16_g030_t01"/>
    </source>
</evidence>
<dbReference type="AlphaFoldDB" id="A0A914ZWZ8"/>
<dbReference type="WBParaSite" id="PgB16_g030_t01">
    <property type="protein sequence ID" value="PgB16_g030_t01"/>
    <property type="gene ID" value="PgB16_g030"/>
</dbReference>
<reference evidence="2" key="1">
    <citation type="submission" date="2022-11" db="UniProtKB">
        <authorList>
            <consortium name="WormBaseParasite"/>
        </authorList>
    </citation>
    <scope>IDENTIFICATION</scope>
</reference>
<sequence>GLLFKCSAGIGFCFPVQQNVHLLSFLLLPLYAKVEPVFGNRLCYRQFSLAINLSHCIYSAVIIYKFSIASNISPMKLRFCFTNFHSCNARIFCECDRLQKK</sequence>
<organism evidence="1 2">
    <name type="scientific">Parascaris univalens</name>
    <name type="common">Nematode worm</name>
    <dbReference type="NCBI Taxonomy" id="6257"/>
    <lineage>
        <taxon>Eukaryota</taxon>
        <taxon>Metazoa</taxon>
        <taxon>Ecdysozoa</taxon>
        <taxon>Nematoda</taxon>
        <taxon>Chromadorea</taxon>
        <taxon>Rhabditida</taxon>
        <taxon>Spirurina</taxon>
        <taxon>Ascaridomorpha</taxon>
        <taxon>Ascaridoidea</taxon>
        <taxon>Ascarididae</taxon>
        <taxon>Parascaris</taxon>
    </lineage>
</organism>
<proteinExistence type="predicted"/>
<protein>
    <submittedName>
        <fullName evidence="2">Secreted protein</fullName>
    </submittedName>
</protein>
<dbReference type="Proteomes" id="UP000887569">
    <property type="component" value="Unplaced"/>
</dbReference>